<gene>
    <name evidence="7" type="ORF">GCM10010439_50580</name>
</gene>
<proteinExistence type="predicted"/>
<keyword evidence="5" id="KW-0812">Transmembrane</keyword>
<dbReference type="CDD" id="cd14014">
    <property type="entry name" value="STKc_PknB_like"/>
    <property type="match status" value="1"/>
</dbReference>
<evidence type="ECO:0000259" key="6">
    <source>
        <dbReference type="PROSITE" id="PS50011"/>
    </source>
</evidence>
<feature type="transmembrane region" description="Helical" evidence="5">
    <location>
        <begin position="289"/>
        <end position="307"/>
    </location>
</feature>
<dbReference type="Pfam" id="PF00069">
    <property type="entry name" value="Pkinase"/>
    <property type="match status" value="1"/>
</dbReference>
<dbReference type="InterPro" id="IPR008271">
    <property type="entry name" value="Ser/Thr_kinase_AS"/>
</dbReference>
<dbReference type="SUPFAM" id="SSF56112">
    <property type="entry name" value="Protein kinase-like (PK-like)"/>
    <property type="match status" value="1"/>
</dbReference>
<evidence type="ECO:0000256" key="5">
    <source>
        <dbReference type="SAM" id="Phobius"/>
    </source>
</evidence>
<keyword evidence="4" id="KW-0067">ATP-binding</keyword>
<dbReference type="PANTHER" id="PTHR43289:SF34">
    <property type="entry name" value="SERINE_THREONINE-PROTEIN KINASE YBDM-RELATED"/>
    <property type="match status" value="1"/>
</dbReference>
<keyword evidence="8" id="KW-1185">Reference proteome</keyword>
<dbReference type="Proteomes" id="UP001501842">
    <property type="component" value="Unassembled WGS sequence"/>
</dbReference>
<evidence type="ECO:0000256" key="2">
    <source>
        <dbReference type="ARBA" id="ARBA00022741"/>
    </source>
</evidence>
<dbReference type="Gene3D" id="1.10.510.10">
    <property type="entry name" value="Transferase(Phosphotransferase) domain 1"/>
    <property type="match status" value="1"/>
</dbReference>
<dbReference type="InterPro" id="IPR011009">
    <property type="entry name" value="Kinase-like_dom_sf"/>
</dbReference>
<accession>A0ABP6GZ59</accession>
<sequence>MQTKHDAPLRPGDPRRVGGYTLTGRLGEGGQGVVYLARDREGAVVTVKLLKGGSSAGPRARGRFTKEAAAARRIQAPQVARILDARVTGDRPYIVSEFVRGRTLQEAVASDGPLRGAELRKVALRTAVALTAIHKAEVVHRDFKPGNVVLGPRGAKVIDFGVARLLDGDTPVTSHPVGTPAYMSPEQIEDLPVGPKSDVFSWGATMVYAATGRAPFGGGTNAAIMRRITDREPDLGALRGSLRGLVARCLDKEPEARPTAAEIARFLRAEAVPPAGKARRKVPRYRSNMIIALGVVMVLGFAVGLLLG</sequence>
<evidence type="ECO:0000256" key="1">
    <source>
        <dbReference type="ARBA" id="ARBA00022679"/>
    </source>
</evidence>
<dbReference type="RefSeq" id="WP_344453408.1">
    <property type="nucleotide sequence ID" value="NZ_BAAATZ010000021.1"/>
</dbReference>
<dbReference type="PROSITE" id="PS50011">
    <property type="entry name" value="PROTEIN_KINASE_DOM"/>
    <property type="match status" value="1"/>
</dbReference>
<keyword evidence="2" id="KW-0547">Nucleotide-binding</keyword>
<evidence type="ECO:0000313" key="8">
    <source>
        <dbReference type="Proteomes" id="UP001501842"/>
    </source>
</evidence>
<dbReference type="InterPro" id="IPR000719">
    <property type="entry name" value="Prot_kinase_dom"/>
</dbReference>
<name>A0ABP6GZ59_9ACTN</name>
<dbReference type="EMBL" id="BAAATZ010000021">
    <property type="protein sequence ID" value="GAA2732559.1"/>
    <property type="molecule type" value="Genomic_DNA"/>
</dbReference>
<dbReference type="PROSITE" id="PS00108">
    <property type="entry name" value="PROTEIN_KINASE_ST"/>
    <property type="match status" value="1"/>
</dbReference>
<keyword evidence="5" id="KW-0472">Membrane</keyword>
<feature type="domain" description="Protein kinase" evidence="6">
    <location>
        <begin position="20"/>
        <end position="267"/>
    </location>
</feature>
<dbReference type="Gene3D" id="3.30.200.20">
    <property type="entry name" value="Phosphorylase Kinase, domain 1"/>
    <property type="match status" value="1"/>
</dbReference>
<protein>
    <recommendedName>
        <fullName evidence="6">Protein kinase domain-containing protein</fullName>
    </recommendedName>
</protein>
<organism evidence="7 8">
    <name type="scientific">Actinocorallia aurantiaca</name>
    <dbReference type="NCBI Taxonomy" id="46204"/>
    <lineage>
        <taxon>Bacteria</taxon>
        <taxon>Bacillati</taxon>
        <taxon>Actinomycetota</taxon>
        <taxon>Actinomycetes</taxon>
        <taxon>Streptosporangiales</taxon>
        <taxon>Thermomonosporaceae</taxon>
        <taxon>Actinocorallia</taxon>
    </lineage>
</organism>
<dbReference type="PANTHER" id="PTHR43289">
    <property type="entry name" value="MITOGEN-ACTIVATED PROTEIN KINASE KINASE KINASE 20-RELATED"/>
    <property type="match status" value="1"/>
</dbReference>
<evidence type="ECO:0000256" key="3">
    <source>
        <dbReference type="ARBA" id="ARBA00022777"/>
    </source>
</evidence>
<evidence type="ECO:0000256" key="4">
    <source>
        <dbReference type="ARBA" id="ARBA00022840"/>
    </source>
</evidence>
<keyword evidence="5" id="KW-1133">Transmembrane helix</keyword>
<reference evidence="8" key="1">
    <citation type="journal article" date="2019" name="Int. J. Syst. Evol. Microbiol.">
        <title>The Global Catalogue of Microorganisms (GCM) 10K type strain sequencing project: providing services to taxonomists for standard genome sequencing and annotation.</title>
        <authorList>
            <consortium name="The Broad Institute Genomics Platform"/>
            <consortium name="The Broad Institute Genome Sequencing Center for Infectious Disease"/>
            <person name="Wu L."/>
            <person name="Ma J."/>
        </authorList>
    </citation>
    <scope>NUCLEOTIDE SEQUENCE [LARGE SCALE GENOMIC DNA]</scope>
    <source>
        <strain evidence="8">JCM 8201</strain>
    </source>
</reference>
<keyword evidence="3" id="KW-0418">Kinase</keyword>
<keyword evidence="1" id="KW-0808">Transferase</keyword>
<comment type="caution">
    <text evidence="7">The sequence shown here is derived from an EMBL/GenBank/DDBJ whole genome shotgun (WGS) entry which is preliminary data.</text>
</comment>
<evidence type="ECO:0000313" key="7">
    <source>
        <dbReference type="EMBL" id="GAA2732559.1"/>
    </source>
</evidence>